<gene>
    <name evidence="2" type="ORF">AMOR_56010</name>
</gene>
<feature type="compositionally biased region" description="Low complexity" evidence="1">
    <location>
        <begin position="84"/>
        <end position="116"/>
    </location>
</feature>
<evidence type="ECO:0000256" key="1">
    <source>
        <dbReference type="SAM" id="MobiDB-lite"/>
    </source>
</evidence>
<feature type="compositionally biased region" description="Low complexity" evidence="1">
    <location>
        <begin position="21"/>
        <end position="39"/>
    </location>
</feature>
<evidence type="ECO:0000313" key="2">
    <source>
        <dbReference type="EMBL" id="BDG06605.1"/>
    </source>
</evidence>
<proteinExistence type="predicted"/>
<protein>
    <recommendedName>
        <fullName evidence="4">DUF4440 domain-containing protein</fullName>
    </recommendedName>
</protein>
<organism evidence="2 3">
    <name type="scientific">Anaeromyxobacter oryzae</name>
    <dbReference type="NCBI Taxonomy" id="2918170"/>
    <lineage>
        <taxon>Bacteria</taxon>
        <taxon>Pseudomonadati</taxon>
        <taxon>Myxococcota</taxon>
        <taxon>Myxococcia</taxon>
        <taxon>Myxococcales</taxon>
        <taxon>Cystobacterineae</taxon>
        <taxon>Anaeromyxobacteraceae</taxon>
        <taxon>Anaeromyxobacter</taxon>
    </lineage>
</organism>
<name>A0ABM7X470_9BACT</name>
<feature type="compositionally biased region" description="Gly residues" evidence="1">
    <location>
        <begin position="69"/>
        <end position="83"/>
    </location>
</feature>
<accession>A0ABM7X470</accession>
<feature type="region of interest" description="Disordered" evidence="1">
    <location>
        <begin position="16"/>
        <end position="121"/>
    </location>
</feature>
<dbReference type="RefSeq" id="WP_248356987.1">
    <property type="nucleotide sequence ID" value="NZ_AP025591.1"/>
</dbReference>
<reference evidence="3" key="1">
    <citation type="journal article" date="2022" name="Int. J. Syst. Evol. Microbiol.">
        <title>Anaeromyxobacter oryzae sp. nov., Anaeromyxobacter diazotrophicus sp. nov. and Anaeromyxobacter paludicola sp. nov., isolated from paddy soils.</title>
        <authorList>
            <person name="Itoh H."/>
            <person name="Xu Z."/>
            <person name="Mise K."/>
            <person name="Masuda Y."/>
            <person name="Ushijima N."/>
            <person name="Hayakawa C."/>
            <person name="Shiratori Y."/>
            <person name="Senoo K."/>
        </authorList>
    </citation>
    <scope>NUCLEOTIDE SEQUENCE [LARGE SCALE GENOMIC DNA]</scope>
    <source>
        <strain evidence="3">Red232</strain>
    </source>
</reference>
<evidence type="ECO:0000313" key="3">
    <source>
        <dbReference type="Proteomes" id="UP001162891"/>
    </source>
</evidence>
<evidence type="ECO:0008006" key="4">
    <source>
        <dbReference type="Google" id="ProtNLM"/>
    </source>
</evidence>
<dbReference type="Gene3D" id="3.10.450.50">
    <property type="match status" value="1"/>
</dbReference>
<sequence>MNGFAAILAAVALAQGEAGDPPSAAANPRPDAPAAETPAPAAPPSPRSSPPAAAAEEEDRGRAPASETGTGGGRGPTGHGTRGTGTERPGTLTGTGTGTTPPASATAKTARPAASPLDPDRTQVAKTALAFLDALVTRDADAVAALSTERFSFDGDVRTGRDVVRTTWRGLLSGRAERGALLDLEILPAADAVARLGPPPARVAPLAARGGWVAIADVSGRAVILFLVRDGGRWAVAGMHD</sequence>
<dbReference type="Proteomes" id="UP001162891">
    <property type="component" value="Chromosome"/>
</dbReference>
<keyword evidence="3" id="KW-1185">Reference proteome</keyword>
<dbReference type="InterPro" id="IPR032710">
    <property type="entry name" value="NTF2-like_dom_sf"/>
</dbReference>
<dbReference type="EMBL" id="AP025591">
    <property type="protein sequence ID" value="BDG06605.1"/>
    <property type="molecule type" value="Genomic_DNA"/>
</dbReference>
<feature type="compositionally biased region" description="Pro residues" evidence="1">
    <location>
        <begin position="40"/>
        <end position="49"/>
    </location>
</feature>
<dbReference type="SUPFAM" id="SSF54427">
    <property type="entry name" value="NTF2-like"/>
    <property type="match status" value="1"/>
</dbReference>